<proteinExistence type="predicted"/>
<name>A0A4V6ILP9_9BACT</name>
<evidence type="ECO:0000313" key="2">
    <source>
        <dbReference type="Proteomes" id="UP000507962"/>
    </source>
</evidence>
<dbReference type="Proteomes" id="UP000507962">
    <property type="component" value="Unassembled WGS sequence"/>
</dbReference>
<dbReference type="AlphaFoldDB" id="A0A4V6ILP9"/>
<keyword evidence="1" id="KW-0378">Hydrolase</keyword>
<dbReference type="PANTHER" id="PTHR46623">
    <property type="entry name" value="CARBOXYMETHYLENEBUTENOLIDASE-RELATED"/>
    <property type="match status" value="1"/>
</dbReference>
<dbReference type="Gene3D" id="3.40.50.1820">
    <property type="entry name" value="alpha/beta hydrolase"/>
    <property type="match status" value="1"/>
</dbReference>
<accession>A0A4V6ILP9</accession>
<sequence>MRNILVSDIFGKTPDVTELGNELPGTFEIVDPYCGLFMEFKEESAAYQYFTENIGLDRYCEILSKKIDESPGPVTLIGFSAGASAAWRLSETVSPDKVRRVVCFYGSQIRNWRAINPVVPTDLVFAREEPSFSVAELAEALSSKKNVRVHRSQYLHGFMNPASLNFHEAAYASYIHWLTGGLAETAYCGIYCPDCIRYHNRFEAHAQHLKEELEKVAFHKYAAVDSPFGASFSHYNEFSEVLDALAESGCKKPCRVGGGCSGTPCKIMECCLSRKYEGCWECDEVDACDKFDLLEPRCGEMPKKNIRTIKQHGPQDWIAFREPFYIWQQK</sequence>
<keyword evidence="2" id="KW-1185">Reference proteome</keyword>
<dbReference type="InterPro" id="IPR029058">
    <property type="entry name" value="AB_hydrolase_fold"/>
</dbReference>
<dbReference type="RefSeq" id="WP_180142746.1">
    <property type="nucleotide sequence ID" value="NZ_CAADHO010000006.1"/>
</dbReference>
<reference evidence="1 2" key="1">
    <citation type="submission" date="2019-03" db="EMBL/GenBank/DDBJ databases">
        <authorList>
            <person name="Nijsse B."/>
        </authorList>
    </citation>
    <scope>NUCLEOTIDE SEQUENCE [LARGE SCALE GENOMIC DNA]</scope>
    <source>
        <strain evidence="1">Desulfoluna butyratoxydans MSL71</strain>
    </source>
</reference>
<evidence type="ECO:0000313" key="1">
    <source>
        <dbReference type="EMBL" id="VFQ45788.1"/>
    </source>
</evidence>
<organism evidence="1 2">
    <name type="scientific">Desulfoluna butyratoxydans</name>
    <dbReference type="NCBI Taxonomy" id="231438"/>
    <lineage>
        <taxon>Bacteria</taxon>
        <taxon>Pseudomonadati</taxon>
        <taxon>Thermodesulfobacteriota</taxon>
        <taxon>Desulfobacteria</taxon>
        <taxon>Desulfobacterales</taxon>
        <taxon>Desulfolunaceae</taxon>
        <taxon>Desulfoluna</taxon>
    </lineage>
</organism>
<dbReference type="PANTHER" id="PTHR46623:SF6">
    <property type="entry name" value="ALPHA_BETA-HYDROLASES SUPERFAMILY PROTEIN"/>
    <property type="match status" value="1"/>
</dbReference>
<dbReference type="Pfam" id="PF12675">
    <property type="entry name" value="DUF3795"/>
    <property type="match status" value="1"/>
</dbReference>
<dbReference type="InterPro" id="IPR051049">
    <property type="entry name" value="Dienelactone_hydrolase-like"/>
</dbReference>
<dbReference type="EMBL" id="CAADHO010000006">
    <property type="protein sequence ID" value="VFQ45788.1"/>
    <property type="molecule type" value="Genomic_DNA"/>
</dbReference>
<dbReference type="SUPFAM" id="SSF53474">
    <property type="entry name" value="alpha/beta-Hydrolases"/>
    <property type="match status" value="1"/>
</dbReference>
<dbReference type="GO" id="GO:0016787">
    <property type="term" value="F:hydrolase activity"/>
    <property type="evidence" value="ECO:0007669"/>
    <property type="project" value="UniProtKB-KW"/>
</dbReference>
<protein>
    <submittedName>
        <fullName evidence="1">Dienelactone hydrolase</fullName>
    </submittedName>
</protein>
<gene>
    <name evidence="1" type="ORF">MSL71_34500</name>
</gene>
<dbReference type="InterPro" id="IPR024227">
    <property type="entry name" value="DUF3795"/>
</dbReference>